<evidence type="ECO:0000256" key="1">
    <source>
        <dbReference type="SAM" id="MobiDB-lite"/>
    </source>
</evidence>
<evidence type="ECO:0000313" key="3">
    <source>
        <dbReference type="Proteomes" id="UP000654075"/>
    </source>
</evidence>
<organism evidence="2 3">
    <name type="scientific">Polarella glacialis</name>
    <name type="common">Dinoflagellate</name>
    <dbReference type="NCBI Taxonomy" id="89957"/>
    <lineage>
        <taxon>Eukaryota</taxon>
        <taxon>Sar</taxon>
        <taxon>Alveolata</taxon>
        <taxon>Dinophyceae</taxon>
        <taxon>Suessiales</taxon>
        <taxon>Suessiaceae</taxon>
        <taxon>Polarella</taxon>
    </lineage>
</organism>
<accession>A0A813D735</accession>
<dbReference type="Proteomes" id="UP000654075">
    <property type="component" value="Unassembled WGS sequence"/>
</dbReference>
<evidence type="ECO:0000313" key="2">
    <source>
        <dbReference type="EMBL" id="CAE8582526.1"/>
    </source>
</evidence>
<dbReference type="OrthoDB" id="459254at2759"/>
<feature type="region of interest" description="Disordered" evidence="1">
    <location>
        <begin position="46"/>
        <end position="70"/>
    </location>
</feature>
<proteinExistence type="predicted"/>
<protein>
    <submittedName>
        <fullName evidence="2">Uncharacterized protein</fullName>
    </submittedName>
</protein>
<feature type="compositionally biased region" description="Low complexity" evidence="1">
    <location>
        <begin position="54"/>
        <end position="70"/>
    </location>
</feature>
<dbReference type="EMBL" id="CAJNNV010000415">
    <property type="protein sequence ID" value="CAE8582526.1"/>
    <property type="molecule type" value="Genomic_DNA"/>
</dbReference>
<name>A0A813D735_POLGL</name>
<reference evidence="2" key="1">
    <citation type="submission" date="2021-02" db="EMBL/GenBank/DDBJ databases">
        <authorList>
            <person name="Dougan E. K."/>
            <person name="Rhodes N."/>
            <person name="Thang M."/>
            <person name="Chan C."/>
        </authorList>
    </citation>
    <scope>NUCLEOTIDE SEQUENCE</scope>
</reference>
<keyword evidence="3" id="KW-1185">Reference proteome</keyword>
<gene>
    <name evidence="2" type="ORF">PGLA1383_LOCUS1532</name>
</gene>
<dbReference type="AlphaFoldDB" id="A0A813D735"/>
<sequence>MENPLLKGVLANFPDVDPASLPWPEGSESWDAKDLELFIGSGGFLKPKKKKPEANATQTQPKAATATTTITPSTAPLALSAPMAAAPAGYPGTAAAPAAAPSHAVGVEDAVSGFELPGFSEERCAITMPVRVHCEDTAPNGHVRLESLIAFGERIRSLALKQIMNVSLADLKKMKLAILATEYVVEIVGSGIRVLDTLRIDTTPEFPAAPLFPWETNMFSEDGTLYMKGRFGLNLCKIDANGAYSGVDDTAYRQFTKDMHKWTNPSRSVFSPTSLRFFNAYDKAESPFKPTSRGEVKYVVRAADCDMYN</sequence>
<dbReference type="InterPro" id="IPR029069">
    <property type="entry name" value="HotDog_dom_sf"/>
</dbReference>
<feature type="non-terminal residue" evidence="2">
    <location>
        <position position="309"/>
    </location>
</feature>
<dbReference type="Gene3D" id="3.10.129.10">
    <property type="entry name" value="Hotdog Thioesterase"/>
    <property type="match status" value="1"/>
</dbReference>
<comment type="caution">
    <text evidence="2">The sequence shown here is derived from an EMBL/GenBank/DDBJ whole genome shotgun (WGS) entry which is preliminary data.</text>
</comment>
<dbReference type="SUPFAM" id="SSF54637">
    <property type="entry name" value="Thioesterase/thiol ester dehydrase-isomerase"/>
    <property type="match status" value="1"/>
</dbReference>